<feature type="region of interest" description="Disordered" evidence="1">
    <location>
        <begin position="1"/>
        <end position="35"/>
    </location>
</feature>
<evidence type="ECO:0000256" key="1">
    <source>
        <dbReference type="SAM" id="MobiDB-lite"/>
    </source>
</evidence>
<evidence type="ECO:0000313" key="2">
    <source>
        <dbReference type="EMBL" id="VIO65793.1"/>
    </source>
</evidence>
<proteinExistence type="predicted"/>
<keyword evidence="3" id="KW-1185">Reference proteome</keyword>
<feature type="compositionally biased region" description="Basic and acidic residues" evidence="1">
    <location>
        <begin position="1"/>
        <end position="12"/>
    </location>
</feature>
<name>A0A508STM0_9BRAD</name>
<sequence>MTERDRRADSRKKLERYRKLEKRIGTDPDNRRLRR</sequence>
<reference evidence="2" key="1">
    <citation type="submission" date="2019-02" db="EMBL/GenBank/DDBJ databases">
        <authorList>
            <person name="Pothier F.J."/>
        </authorList>
    </citation>
    <scope>NUCLEOTIDE SEQUENCE</scope>
    <source>
        <strain evidence="2">CI-1B</strain>
    </source>
</reference>
<evidence type="ECO:0000313" key="3">
    <source>
        <dbReference type="Proteomes" id="UP000328092"/>
    </source>
</evidence>
<organism evidence="2 3">
    <name type="scientific">Bradyrhizobium ivorense</name>
    <dbReference type="NCBI Taxonomy" id="2511166"/>
    <lineage>
        <taxon>Bacteria</taxon>
        <taxon>Pseudomonadati</taxon>
        <taxon>Pseudomonadota</taxon>
        <taxon>Alphaproteobacteria</taxon>
        <taxon>Hyphomicrobiales</taxon>
        <taxon>Nitrobacteraceae</taxon>
        <taxon>Bradyrhizobium</taxon>
    </lineage>
</organism>
<comment type="caution">
    <text evidence="2">The sequence shown here is derived from an EMBL/GenBank/DDBJ whole genome shotgun (WGS) entry which is preliminary data.</text>
</comment>
<feature type="compositionally biased region" description="Basic and acidic residues" evidence="1">
    <location>
        <begin position="22"/>
        <end position="35"/>
    </location>
</feature>
<dbReference type="EMBL" id="CAADFC020000004">
    <property type="protein sequence ID" value="VIO65793.1"/>
    <property type="molecule type" value="Genomic_DNA"/>
</dbReference>
<dbReference type="AlphaFoldDB" id="A0A508STM0"/>
<gene>
    <name evidence="2" type="ORF">CI1B_09000</name>
</gene>
<dbReference type="Proteomes" id="UP000328092">
    <property type="component" value="Unassembled WGS sequence"/>
</dbReference>
<protein>
    <submittedName>
        <fullName evidence="2">Uncharacterized protein</fullName>
    </submittedName>
</protein>
<accession>A0A508STM0</accession>